<dbReference type="PANTHER" id="PTHR30349:SF81">
    <property type="entry name" value="TYROSINE RECOMBINASE XERC"/>
    <property type="match status" value="1"/>
</dbReference>
<keyword evidence="2" id="KW-0233">DNA recombination</keyword>
<dbReference type="Gene3D" id="1.10.443.10">
    <property type="entry name" value="Intergrase catalytic core"/>
    <property type="match status" value="1"/>
</dbReference>
<dbReference type="InterPro" id="IPR011010">
    <property type="entry name" value="DNA_brk_join_enz"/>
</dbReference>
<dbReference type="InterPro" id="IPR010998">
    <property type="entry name" value="Integrase_recombinase_N"/>
</dbReference>
<comment type="caution">
    <text evidence="6">The sequence shown here is derived from an EMBL/GenBank/DDBJ whole genome shotgun (WGS) entry which is preliminary data.</text>
</comment>
<gene>
    <name evidence="6" type="ORF">J2S44_003594</name>
</gene>
<evidence type="ECO:0000313" key="6">
    <source>
        <dbReference type="EMBL" id="MDR7323344.1"/>
    </source>
</evidence>
<feature type="domain" description="Tyr recombinase" evidence="4">
    <location>
        <begin position="82"/>
        <end position="265"/>
    </location>
</feature>
<evidence type="ECO:0000256" key="3">
    <source>
        <dbReference type="PROSITE-ProRule" id="PRU01248"/>
    </source>
</evidence>
<dbReference type="Gene3D" id="1.10.150.130">
    <property type="match status" value="1"/>
</dbReference>
<sequence length="273" mass="30799">MVGYFDSLGQLARFHEDGDLLTLGRQEVEDFLLDITQERGLSQTTALVRFRDLRAFYNWAVAEELIDASPMARIPTPQIVDEAPAIVPDEDIRSLLKAASGRTHDDRRDTAIIRLWCEAGSPRVAEMAGIQEPDLDMRRDRVTLHGKGGKTRTIPFGASTGQAIDRYLRERRKHRDARRYSELWLGARGKPLGPSGLYQMLVRRCRQAGIGRIHPHQLRHTAAHIWKMEGGSDSDAMELFGWSSAEMPRVYGRSAANDRAQAIAQRKSIADRL</sequence>
<dbReference type="Proteomes" id="UP001183629">
    <property type="component" value="Unassembled WGS sequence"/>
</dbReference>
<dbReference type="GO" id="GO:0006310">
    <property type="term" value="P:DNA recombination"/>
    <property type="evidence" value="ECO:0007669"/>
    <property type="project" value="UniProtKB-KW"/>
</dbReference>
<dbReference type="PANTHER" id="PTHR30349">
    <property type="entry name" value="PHAGE INTEGRASE-RELATED"/>
    <property type="match status" value="1"/>
</dbReference>
<dbReference type="InterPro" id="IPR050090">
    <property type="entry name" value="Tyrosine_recombinase_XerCD"/>
</dbReference>
<dbReference type="GO" id="GO:0003677">
    <property type="term" value="F:DNA binding"/>
    <property type="evidence" value="ECO:0007669"/>
    <property type="project" value="UniProtKB-UniRule"/>
</dbReference>
<name>A0AAE3ZNU7_9ACTN</name>
<dbReference type="EMBL" id="JAVDYC010000001">
    <property type="protein sequence ID" value="MDR7323344.1"/>
    <property type="molecule type" value="Genomic_DNA"/>
</dbReference>
<dbReference type="InterPro" id="IPR013762">
    <property type="entry name" value="Integrase-like_cat_sf"/>
</dbReference>
<evidence type="ECO:0000313" key="7">
    <source>
        <dbReference type="Proteomes" id="UP001183629"/>
    </source>
</evidence>
<dbReference type="Pfam" id="PF00589">
    <property type="entry name" value="Phage_integrase"/>
    <property type="match status" value="1"/>
</dbReference>
<dbReference type="InterPro" id="IPR002104">
    <property type="entry name" value="Integrase_catalytic"/>
</dbReference>
<evidence type="ECO:0000256" key="1">
    <source>
        <dbReference type="ARBA" id="ARBA00023125"/>
    </source>
</evidence>
<evidence type="ECO:0000259" key="5">
    <source>
        <dbReference type="PROSITE" id="PS51900"/>
    </source>
</evidence>
<proteinExistence type="predicted"/>
<protein>
    <submittedName>
        <fullName evidence="6">Site-specific recombinase XerD</fullName>
    </submittedName>
</protein>
<dbReference type="InterPro" id="IPR044068">
    <property type="entry name" value="CB"/>
</dbReference>
<dbReference type="GO" id="GO:0015074">
    <property type="term" value="P:DNA integration"/>
    <property type="evidence" value="ECO:0007669"/>
    <property type="project" value="InterPro"/>
</dbReference>
<feature type="domain" description="Core-binding (CB)" evidence="5">
    <location>
        <begin position="1"/>
        <end position="61"/>
    </location>
</feature>
<evidence type="ECO:0000259" key="4">
    <source>
        <dbReference type="PROSITE" id="PS51898"/>
    </source>
</evidence>
<keyword evidence="1 3" id="KW-0238">DNA-binding</keyword>
<dbReference type="CDD" id="cd00397">
    <property type="entry name" value="DNA_BRE_C"/>
    <property type="match status" value="1"/>
</dbReference>
<dbReference type="SUPFAM" id="SSF56349">
    <property type="entry name" value="DNA breaking-rejoining enzymes"/>
    <property type="match status" value="1"/>
</dbReference>
<evidence type="ECO:0000256" key="2">
    <source>
        <dbReference type="ARBA" id="ARBA00023172"/>
    </source>
</evidence>
<keyword evidence="7" id="KW-1185">Reference proteome</keyword>
<dbReference type="PROSITE" id="PS51898">
    <property type="entry name" value="TYR_RECOMBINASE"/>
    <property type="match status" value="1"/>
</dbReference>
<organism evidence="6 7">
    <name type="scientific">Catenuloplanes niger</name>
    <dbReference type="NCBI Taxonomy" id="587534"/>
    <lineage>
        <taxon>Bacteria</taxon>
        <taxon>Bacillati</taxon>
        <taxon>Actinomycetota</taxon>
        <taxon>Actinomycetes</taxon>
        <taxon>Micromonosporales</taxon>
        <taxon>Micromonosporaceae</taxon>
        <taxon>Catenuloplanes</taxon>
    </lineage>
</organism>
<dbReference type="AlphaFoldDB" id="A0AAE3ZNU7"/>
<dbReference type="PROSITE" id="PS51900">
    <property type="entry name" value="CB"/>
    <property type="match status" value="1"/>
</dbReference>
<accession>A0AAE3ZNU7</accession>
<reference evidence="6 7" key="1">
    <citation type="submission" date="2023-07" db="EMBL/GenBank/DDBJ databases">
        <title>Sequencing the genomes of 1000 actinobacteria strains.</title>
        <authorList>
            <person name="Klenk H.-P."/>
        </authorList>
    </citation>
    <scope>NUCLEOTIDE SEQUENCE [LARGE SCALE GENOMIC DNA]</scope>
    <source>
        <strain evidence="6 7">DSM 44711</strain>
    </source>
</reference>